<dbReference type="Pfam" id="PF02347">
    <property type="entry name" value="GDC-P"/>
    <property type="match status" value="2"/>
</dbReference>
<keyword evidence="6" id="KW-0663">Pyridoxal phosphate</keyword>
<dbReference type="GO" id="GO:0004375">
    <property type="term" value="F:glycine dehydrogenase (decarboxylating) activity"/>
    <property type="evidence" value="ECO:0007669"/>
    <property type="project" value="UniProtKB-EC"/>
</dbReference>
<evidence type="ECO:0000256" key="6">
    <source>
        <dbReference type="ARBA" id="ARBA00022898"/>
    </source>
</evidence>
<evidence type="ECO:0000256" key="7">
    <source>
        <dbReference type="ARBA" id="ARBA00023002"/>
    </source>
</evidence>
<dbReference type="Gene3D" id="3.90.1150.10">
    <property type="entry name" value="Aspartate Aminotransferase, domain 1"/>
    <property type="match status" value="2"/>
</dbReference>
<accession>A0ABX7PXW8</accession>
<dbReference type="NCBIfam" id="TIGR00461">
    <property type="entry name" value="gcvP"/>
    <property type="match status" value="1"/>
</dbReference>
<comment type="function">
    <text evidence="2">The glycine cleavage system catalyzes the degradation of glycine. The P protein binds the alpha-amino group of glycine through its pyridoxal phosphate cofactor; CO(2) is released and the remaining methylamine moiety is then transferred to the lipoamide cofactor of the H protein.</text>
</comment>
<evidence type="ECO:0000256" key="3">
    <source>
        <dbReference type="ARBA" id="ARBA00010756"/>
    </source>
</evidence>
<evidence type="ECO:0000313" key="12">
    <source>
        <dbReference type="Proteomes" id="UP000663088"/>
    </source>
</evidence>
<dbReference type="InterPro" id="IPR003437">
    <property type="entry name" value="GcvP"/>
</dbReference>
<organism evidence="11 12">
    <name type="scientific">Candidatus Methylacidiphilum infernorum</name>
    <dbReference type="NCBI Taxonomy" id="511746"/>
    <lineage>
        <taxon>Bacteria</taxon>
        <taxon>Pseudomonadati</taxon>
        <taxon>Verrucomicrobiota</taxon>
        <taxon>Methylacidiphilae</taxon>
        <taxon>Methylacidiphilales</taxon>
        <taxon>Methylacidiphilaceae</taxon>
        <taxon>Methylacidiphilum (ex Ratnadevi et al. 2023)</taxon>
    </lineage>
</organism>
<dbReference type="NCBIfam" id="NF003346">
    <property type="entry name" value="PRK04366.1"/>
    <property type="match status" value="1"/>
</dbReference>
<dbReference type="InterPro" id="IPR049316">
    <property type="entry name" value="GDC-P_C"/>
</dbReference>
<dbReference type="EMBL" id="CP065956">
    <property type="protein sequence ID" value="QSR87568.1"/>
    <property type="molecule type" value="Genomic_DNA"/>
</dbReference>
<dbReference type="PANTHER" id="PTHR11773">
    <property type="entry name" value="GLYCINE DEHYDROGENASE, DECARBOXYLATING"/>
    <property type="match status" value="1"/>
</dbReference>
<dbReference type="PANTHER" id="PTHR11773:SF1">
    <property type="entry name" value="GLYCINE DEHYDROGENASE (DECARBOXYLATING), MITOCHONDRIAL"/>
    <property type="match status" value="1"/>
</dbReference>
<dbReference type="Proteomes" id="UP000663088">
    <property type="component" value="Chromosome"/>
</dbReference>
<proteinExistence type="inferred from homology"/>
<evidence type="ECO:0000259" key="10">
    <source>
        <dbReference type="Pfam" id="PF21478"/>
    </source>
</evidence>
<evidence type="ECO:0000256" key="2">
    <source>
        <dbReference type="ARBA" id="ARBA00003788"/>
    </source>
</evidence>
<evidence type="ECO:0000256" key="5">
    <source>
        <dbReference type="ARBA" id="ARBA00012134"/>
    </source>
</evidence>
<comment type="subunit">
    <text evidence="4">The glycine cleavage system is composed of four proteins: P, T, L and H.</text>
</comment>
<dbReference type="Pfam" id="PF21478">
    <property type="entry name" value="GcvP2_C"/>
    <property type="match status" value="1"/>
</dbReference>
<feature type="domain" description="Glycine cleavage system P-protein N-terminal" evidence="9">
    <location>
        <begin position="6"/>
        <end position="433"/>
    </location>
</feature>
<dbReference type="SUPFAM" id="SSF53383">
    <property type="entry name" value="PLP-dependent transferases"/>
    <property type="match status" value="2"/>
</dbReference>
<keyword evidence="12" id="KW-1185">Reference proteome</keyword>
<protein>
    <recommendedName>
        <fullName evidence="5">glycine dehydrogenase (aminomethyl-transferring)</fullName>
        <ecNumber evidence="5">1.4.4.2</ecNumber>
    </recommendedName>
</protein>
<comment type="cofactor">
    <cofactor evidence="1">
        <name>pyridoxal 5'-phosphate</name>
        <dbReference type="ChEBI" id="CHEBI:597326"/>
    </cofactor>
</comment>
<sequence>MDSFIKRHIGSSEEEIQQMLQFLRLKSLDELIEKVIPSCCRTSTGLHLPDEASEEEALRELKQIGSENKVFRYFIGMGFTETLCPSVIRRMVLENPEWYTPYTPYQSEISQGRLEALLNFQTMVSDLTALPVANASLLDEASACAEAMLMCNRLSASNNRKKFFLSKDCHPQILSVLVTRSSPLGIELVIDDWQKVKIDESFFGALVAYPDTQGRIFDYGEFCEELHRKGLVVAVNTDLLALCLFKAPGEFGADIAVGSAQRFGLPLYFGGPHPAFISARKGMERKMPGRIVGVSKDAFGNPALRLALQTREQHIRREKATSNICTAQVLPAVVASMYAVYHGAEGLKALAKKILSYSYYLYRQLSFSGFSPSSFPFFDTLKVPLEKEQMEEIKKRALSCGYLFREFKDEAALGITLGEKTTLEDLGCILNIFAIGEKKIAPSCADIKFPEIPRSLERQTEFLNQGVFKNYRTETKLSRYIKRLAAKDINLTTSLIPLGSCTMKLNPASAMIPILWDCFTEPHPFAPEETTQGYHKLAADLGRWLAEITGMDHVSLQPNAGSQGELAGLLAIRLYLRSIGEDRRTICLIPTSAHGTNCASAALAGLTIEEVKCDNRGRLDLEDLEQKVNRYASELAVIMITFPSTYGIFEETLVEASRIVHDHGGQVYLDGANANAFLGLCKPGELGVDVCHLNLHKTFCIPHGGGGPGVGPIAVKKHLQPFVPSTRIDLPSQGNMGLLCSSPLGNAGVLPVSWMFIRMAGKNGLKLCSQLAILNANYMAKRLESSFDILYKGEHGYVGHEFIIDLRPWKEYGIEVEDVAKRLMDYGFHAPTISWPVHGTMMIEPTESESKEELDRFCEALILIRKELEDIKKGVYPPGNNPLKNSPHPHHAVCADRWTLPYSRKLAAYPAPWQKEFKYWPPTGRIDNVYGDRNFVCRIEK</sequence>
<dbReference type="EC" id="1.4.4.2" evidence="5"/>
<dbReference type="InterPro" id="IPR015421">
    <property type="entry name" value="PyrdxlP-dep_Trfase_major"/>
</dbReference>
<evidence type="ECO:0000313" key="11">
    <source>
        <dbReference type="EMBL" id="QSR87568.1"/>
    </source>
</evidence>
<feature type="domain" description="Glycine dehydrogenase C-terminal" evidence="10">
    <location>
        <begin position="769"/>
        <end position="888"/>
    </location>
</feature>
<comment type="similarity">
    <text evidence="3">Belongs to the GcvP family.</text>
</comment>
<evidence type="ECO:0000256" key="4">
    <source>
        <dbReference type="ARBA" id="ARBA00011690"/>
    </source>
</evidence>
<evidence type="ECO:0000256" key="1">
    <source>
        <dbReference type="ARBA" id="ARBA00001933"/>
    </source>
</evidence>
<dbReference type="InterPro" id="IPR015424">
    <property type="entry name" value="PyrdxlP-dep_Trfase"/>
</dbReference>
<dbReference type="RefSeq" id="WP_206848015.1">
    <property type="nucleotide sequence ID" value="NZ_CP065956.1"/>
</dbReference>
<dbReference type="CDD" id="cd00613">
    <property type="entry name" value="GDC-P"/>
    <property type="match status" value="2"/>
</dbReference>
<dbReference type="InterPro" id="IPR049315">
    <property type="entry name" value="GDC-P_N"/>
</dbReference>
<comment type="catalytic activity">
    <reaction evidence="8">
        <text>N(6)-[(R)-lipoyl]-L-lysyl-[glycine-cleavage complex H protein] + glycine + H(+) = N(6)-[(R)-S(8)-aminomethyldihydrolipoyl]-L-lysyl-[glycine-cleavage complex H protein] + CO2</text>
        <dbReference type="Rhea" id="RHEA:24304"/>
        <dbReference type="Rhea" id="RHEA-COMP:10494"/>
        <dbReference type="Rhea" id="RHEA-COMP:10495"/>
        <dbReference type="ChEBI" id="CHEBI:15378"/>
        <dbReference type="ChEBI" id="CHEBI:16526"/>
        <dbReference type="ChEBI" id="CHEBI:57305"/>
        <dbReference type="ChEBI" id="CHEBI:83099"/>
        <dbReference type="ChEBI" id="CHEBI:83143"/>
        <dbReference type="EC" id="1.4.4.2"/>
    </reaction>
</comment>
<feature type="domain" description="Glycine cleavage system P-protein N-terminal" evidence="9">
    <location>
        <begin position="452"/>
        <end position="724"/>
    </location>
</feature>
<keyword evidence="7 11" id="KW-0560">Oxidoreductase</keyword>
<reference evidence="11 12" key="1">
    <citation type="submission" date="2020-12" db="EMBL/GenBank/DDBJ databases">
        <authorList>
            <person name="Awala S.I."/>
            <person name="Gwak J.-H."/>
            <person name="Kim S.-J."/>
            <person name="Rhee S.-K."/>
        </authorList>
    </citation>
    <scope>NUCLEOTIDE SEQUENCE [LARGE SCALE GENOMIC DNA]</scope>
    <source>
        <strain evidence="11 12">IT5</strain>
    </source>
</reference>
<gene>
    <name evidence="11" type="primary">gcvP</name>
    <name evidence="11" type="ORF">EM20IM_04390</name>
</gene>
<dbReference type="InterPro" id="IPR015422">
    <property type="entry name" value="PyrdxlP-dep_Trfase_small"/>
</dbReference>
<name>A0ABX7PXW8_9BACT</name>
<dbReference type="InterPro" id="IPR020581">
    <property type="entry name" value="GDC_P"/>
</dbReference>
<evidence type="ECO:0000256" key="8">
    <source>
        <dbReference type="ARBA" id="ARBA00049026"/>
    </source>
</evidence>
<evidence type="ECO:0000259" key="9">
    <source>
        <dbReference type="Pfam" id="PF02347"/>
    </source>
</evidence>
<dbReference type="Gene3D" id="3.40.640.10">
    <property type="entry name" value="Type I PLP-dependent aspartate aminotransferase-like (Major domain)"/>
    <property type="match status" value="2"/>
</dbReference>